<organism evidence="1 2">
    <name type="scientific">Faecalibacillus intestinalis</name>
    <dbReference type="NCBI Taxonomy" id="1982626"/>
    <lineage>
        <taxon>Bacteria</taxon>
        <taxon>Bacillati</taxon>
        <taxon>Bacillota</taxon>
        <taxon>Erysipelotrichia</taxon>
        <taxon>Erysipelotrichales</taxon>
        <taxon>Coprobacillaceae</taxon>
        <taxon>Faecalibacillus</taxon>
    </lineage>
</organism>
<reference evidence="1" key="1">
    <citation type="submission" date="2022-06" db="EMBL/GenBank/DDBJ databases">
        <title>Isolation of gut microbiota from human fecal samples.</title>
        <authorList>
            <person name="Pamer E.G."/>
            <person name="Barat B."/>
            <person name="Waligurski E."/>
            <person name="Medina S."/>
            <person name="Paddock L."/>
            <person name="Mostad J."/>
        </authorList>
    </citation>
    <scope>NUCLEOTIDE SEQUENCE</scope>
    <source>
        <strain evidence="1">DFI.6.24</strain>
    </source>
</reference>
<accession>A0AAP2UDJ3</accession>
<comment type="caution">
    <text evidence="1">The sequence shown here is derived from an EMBL/GenBank/DDBJ whole genome shotgun (WGS) entry which is preliminary data.</text>
</comment>
<evidence type="ECO:0000313" key="2">
    <source>
        <dbReference type="Proteomes" id="UP001204814"/>
    </source>
</evidence>
<sequence length="62" mass="7581">MSQGLRPHFHQEYIGRSEQYYNKKKHLLIKKEQKICMICGRERYVTTKCYVPPPNRKENLNR</sequence>
<dbReference type="RefSeq" id="WP_117575829.1">
    <property type="nucleotide sequence ID" value="NZ_JAJDKX010000001.1"/>
</dbReference>
<dbReference type="EMBL" id="JANGBO010000001">
    <property type="protein sequence ID" value="MCQ5060725.1"/>
    <property type="molecule type" value="Genomic_DNA"/>
</dbReference>
<protein>
    <submittedName>
        <fullName evidence="1">Uncharacterized protein</fullName>
    </submittedName>
</protein>
<proteinExistence type="predicted"/>
<name>A0AAP2UDJ3_9FIRM</name>
<evidence type="ECO:0000313" key="1">
    <source>
        <dbReference type="EMBL" id="MCQ5060725.1"/>
    </source>
</evidence>
<gene>
    <name evidence="1" type="ORF">NE542_02585</name>
</gene>
<dbReference type="Proteomes" id="UP001204814">
    <property type="component" value="Unassembled WGS sequence"/>
</dbReference>
<dbReference type="AlphaFoldDB" id="A0AAP2UDJ3"/>